<name>A0AAN7AI43_9PEZI</name>
<proteinExistence type="predicted"/>
<organism evidence="2 3">
    <name type="scientific">Podospora australis</name>
    <dbReference type="NCBI Taxonomy" id="1536484"/>
    <lineage>
        <taxon>Eukaryota</taxon>
        <taxon>Fungi</taxon>
        <taxon>Dikarya</taxon>
        <taxon>Ascomycota</taxon>
        <taxon>Pezizomycotina</taxon>
        <taxon>Sordariomycetes</taxon>
        <taxon>Sordariomycetidae</taxon>
        <taxon>Sordariales</taxon>
        <taxon>Podosporaceae</taxon>
        <taxon>Podospora</taxon>
    </lineage>
</organism>
<feature type="chain" id="PRO_5042848404" evidence="1">
    <location>
        <begin position="20"/>
        <end position="188"/>
    </location>
</feature>
<evidence type="ECO:0000256" key="1">
    <source>
        <dbReference type="SAM" id="SignalP"/>
    </source>
</evidence>
<reference evidence="2" key="2">
    <citation type="submission" date="2023-05" db="EMBL/GenBank/DDBJ databases">
        <authorList>
            <consortium name="Lawrence Berkeley National Laboratory"/>
            <person name="Steindorff A."/>
            <person name="Hensen N."/>
            <person name="Bonometti L."/>
            <person name="Westerberg I."/>
            <person name="Brannstrom I.O."/>
            <person name="Guillou S."/>
            <person name="Cros-Aarteil S."/>
            <person name="Calhoun S."/>
            <person name="Haridas S."/>
            <person name="Kuo A."/>
            <person name="Mondo S."/>
            <person name="Pangilinan J."/>
            <person name="Riley R."/>
            <person name="Labutti K."/>
            <person name="Andreopoulos B."/>
            <person name="Lipzen A."/>
            <person name="Chen C."/>
            <person name="Yanf M."/>
            <person name="Daum C."/>
            <person name="Ng V."/>
            <person name="Clum A."/>
            <person name="Ohm R."/>
            <person name="Martin F."/>
            <person name="Silar P."/>
            <person name="Natvig D."/>
            <person name="Lalanne C."/>
            <person name="Gautier V."/>
            <person name="Ament-Velasquez S.L."/>
            <person name="Kruys A."/>
            <person name="Hutchinson M.I."/>
            <person name="Powell A.J."/>
            <person name="Barry K."/>
            <person name="Miller A.N."/>
            <person name="Grigoriev I.V."/>
            <person name="Debuchy R."/>
            <person name="Gladieux P."/>
            <person name="Thoren M.H."/>
            <person name="Johannesson H."/>
        </authorList>
    </citation>
    <scope>NUCLEOTIDE SEQUENCE</scope>
    <source>
        <strain evidence="2">PSN309</strain>
    </source>
</reference>
<evidence type="ECO:0000313" key="3">
    <source>
        <dbReference type="Proteomes" id="UP001302126"/>
    </source>
</evidence>
<feature type="signal peptide" evidence="1">
    <location>
        <begin position="1"/>
        <end position="19"/>
    </location>
</feature>
<keyword evidence="1" id="KW-0732">Signal</keyword>
<gene>
    <name evidence="2" type="ORF">QBC35DRAFT_232587</name>
</gene>
<dbReference type="Proteomes" id="UP001302126">
    <property type="component" value="Unassembled WGS sequence"/>
</dbReference>
<keyword evidence="3" id="KW-1185">Reference proteome</keyword>
<dbReference type="AlphaFoldDB" id="A0AAN7AI43"/>
<evidence type="ECO:0000313" key="2">
    <source>
        <dbReference type="EMBL" id="KAK4187449.1"/>
    </source>
</evidence>
<dbReference type="EMBL" id="MU864402">
    <property type="protein sequence ID" value="KAK4187449.1"/>
    <property type="molecule type" value="Genomic_DNA"/>
</dbReference>
<reference evidence="2" key="1">
    <citation type="journal article" date="2023" name="Mol. Phylogenet. Evol.">
        <title>Genome-scale phylogeny and comparative genomics of the fungal order Sordariales.</title>
        <authorList>
            <person name="Hensen N."/>
            <person name="Bonometti L."/>
            <person name="Westerberg I."/>
            <person name="Brannstrom I.O."/>
            <person name="Guillou S."/>
            <person name="Cros-Aarteil S."/>
            <person name="Calhoun S."/>
            <person name="Haridas S."/>
            <person name="Kuo A."/>
            <person name="Mondo S."/>
            <person name="Pangilinan J."/>
            <person name="Riley R."/>
            <person name="LaButti K."/>
            <person name="Andreopoulos B."/>
            <person name="Lipzen A."/>
            <person name="Chen C."/>
            <person name="Yan M."/>
            <person name="Daum C."/>
            <person name="Ng V."/>
            <person name="Clum A."/>
            <person name="Steindorff A."/>
            <person name="Ohm R.A."/>
            <person name="Martin F."/>
            <person name="Silar P."/>
            <person name="Natvig D.O."/>
            <person name="Lalanne C."/>
            <person name="Gautier V."/>
            <person name="Ament-Velasquez S.L."/>
            <person name="Kruys A."/>
            <person name="Hutchinson M.I."/>
            <person name="Powell A.J."/>
            <person name="Barry K."/>
            <person name="Miller A.N."/>
            <person name="Grigoriev I.V."/>
            <person name="Debuchy R."/>
            <person name="Gladieux P."/>
            <person name="Hiltunen Thoren M."/>
            <person name="Johannesson H."/>
        </authorList>
    </citation>
    <scope>NUCLEOTIDE SEQUENCE</scope>
    <source>
        <strain evidence="2">PSN309</strain>
    </source>
</reference>
<comment type="caution">
    <text evidence="2">The sequence shown here is derived from an EMBL/GenBank/DDBJ whole genome shotgun (WGS) entry which is preliminary data.</text>
</comment>
<accession>A0AAN7AI43</accession>
<sequence length="188" mass="20983">MKLTLLITSITALVGSVSAESAFKEYASNNLEVKGSQTRVPLAGDESVVFWSKPDFRGTRYVATSHDTYDGACYNVPDRVEMQSVEISPAHKCCLLYKAPCPSRPRTGTHFTQKRGLMNMRVWHGGVPDLCTFHFENQVQSIVCPAEIVCTGLQNSLTEIRDPTSNQTIQLTPFWTDIRMVLGHMNKI</sequence>
<protein>
    <submittedName>
        <fullName evidence="2">Uncharacterized protein</fullName>
    </submittedName>
</protein>